<dbReference type="eggNOG" id="KOG3933">
    <property type="taxonomic scope" value="Eukaryota"/>
</dbReference>
<dbReference type="PANTHER" id="PTHR13490:SF0">
    <property type="entry name" value="SMALL RIBOSOMAL SUBUNIT PROTEIN MS35"/>
    <property type="match status" value="1"/>
</dbReference>
<dbReference type="AlphaFoldDB" id="D8PXT7"/>
<keyword evidence="3" id="KW-1185">Reference proteome</keyword>
<evidence type="ECO:0000313" key="3">
    <source>
        <dbReference type="Proteomes" id="UP000007431"/>
    </source>
</evidence>
<dbReference type="EMBL" id="GL377304">
    <property type="protein sequence ID" value="EFI99134.1"/>
    <property type="molecule type" value="Genomic_DNA"/>
</dbReference>
<dbReference type="GO" id="GO:0005763">
    <property type="term" value="C:mitochondrial small ribosomal subunit"/>
    <property type="evidence" value="ECO:0007669"/>
    <property type="project" value="TreeGrafter"/>
</dbReference>
<evidence type="ECO:0000313" key="2">
    <source>
        <dbReference type="EMBL" id="EFI99134.1"/>
    </source>
</evidence>
<evidence type="ECO:0000259" key="1">
    <source>
        <dbReference type="Pfam" id="PF10213"/>
    </source>
</evidence>
<dbReference type="Proteomes" id="UP000007431">
    <property type="component" value="Unassembled WGS sequence"/>
</dbReference>
<dbReference type="InterPro" id="IPR039848">
    <property type="entry name" value="Ribosomal_mS35_mt"/>
</dbReference>
<proteinExistence type="predicted"/>
<gene>
    <name evidence="2" type="ORF">SCHCODRAFT_75618</name>
</gene>
<dbReference type="GO" id="GO:0032543">
    <property type="term" value="P:mitochondrial translation"/>
    <property type="evidence" value="ECO:0007669"/>
    <property type="project" value="InterPro"/>
</dbReference>
<name>D8PXT7_SCHCM</name>
<sequence>MHSEDAFDLLEDEFEDDDTTTLGHHMIDELRDKLYYMRLIEHECPKLVAFRKPFVPPSPDRPLIVRSIDYAGEEHPVTNKRAMTVSVDELPLHSERAKHKVKLLAGTRWTPSPPKDAGVQGSAVWANGFIKISCEDFPDPAMNLKWIRDTLVRLCKEANKPDDQFQLSELPVDMRHVFAQRKKAKKGDHIRDRVFHKPTIYDFPAEWLKPEHRRPVQQIPEQFAAAADGIMSAARNADWDDNVLAQKMHSQWAGEADGFEVPRTSKGKVDKAKLEEKLRNIDPALLDAYRASASALQKPAPKTEARP</sequence>
<protein>
    <recommendedName>
        <fullName evidence="1">Small ribosomal subunit protein mS35 mitochondrial conserved domain-containing protein</fullName>
    </recommendedName>
</protein>
<dbReference type="PANTHER" id="PTHR13490">
    <property type="entry name" value="MITOCHONDRIAL 28S RIBOSOMAL PROTEIN S28"/>
    <property type="match status" value="1"/>
</dbReference>
<reference evidence="2 3" key="1">
    <citation type="journal article" date="2010" name="Nat. Biotechnol.">
        <title>Genome sequence of the model mushroom Schizophyllum commune.</title>
        <authorList>
            <person name="Ohm R.A."/>
            <person name="de Jong J.F."/>
            <person name="Lugones L.G."/>
            <person name="Aerts A."/>
            <person name="Kothe E."/>
            <person name="Stajich J.E."/>
            <person name="de Vries R.P."/>
            <person name="Record E."/>
            <person name="Levasseur A."/>
            <person name="Baker S.E."/>
            <person name="Bartholomew K.A."/>
            <person name="Coutinho P.M."/>
            <person name="Erdmann S."/>
            <person name="Fowler T.J."/>
            <person name="Gathman A.C."/>
            <person name="Lombard V."/>
            <person name="Henrissat B."/>
            <person name="Knabe N."/>
            <person name="Kuees U."/>
            <person name="Lilly W.W."/>
            <person name="Lindquist E."/>
            <person name="Lucas S."/>
            <person name="Magnuson J.K."/>
            <person name="Piumi F."/>
            <person name="Raudaskoski M."/>
            <person name="Salamov A."/>
            <person name="Schmutz J."/>
            <person name="Schwarze F.W.M.R."/>
            <person name="vanKuyk P.A."/>
            <person name="Horton J.S."/>
            <person name="Grigoriev I.V."/>
            <person name="Woesten H.A.B."/>
        </authorList>
    </citation>
    <scope>NUCLEOTIDE SEQUENCE [LARGE SCALE GENOMIC DNA]</scope>
    <source>
        <strain evidence="3">H4-8 / FGSC 9210</strain>
    </source>
</reference>
<dbReference type="FunCoup" id="D8PXT7">
    <property type="interactions" value="25"/>
</dbReference>
<dbReference type="OMA" id="AMNLKWA"/>
<dbReference type="OrthoDB" id="283424at2759"/>
<feature type="domain" description="Small ribosomal subunit protein mS35 mitochondrial conserved" evidence="1">
    <location>
        <begin position="53"/>
        <end position="207"/>
    </location>
</feature>
<dbReference type="GeneID" id="9585984"/>
<dbReference type="HOGENOM" id="CLU_906603_0_0_1"/>
<dbReference type="KEGG" id="scm:SCHCO_02616549"/>
<dbReference type="Pfam" id="PF10213">
    <property type="entry name" value="MRP-S28"/>
    <property type="match status" value="1"/>
</dbReference>
<dbReference type="InParanoid" id="D8PXT7"/>
<dbReference type="InterPro" id="IPR019349">
    <property type="entry name" value="Ribosomal_mS35_mit"/>
</dbReference>
<organism evidence="3">
    <name type="scientific">Schizophyllum commune (strain H4-8 / FGSC 9210)</name>
    <name type="common">Split gill fungus</name>
    <dbReference type="NCBI Taxonomy" id="578458"/>
    <lineage>
        <taxon>Eukaryota</taxon>
        <taxon>Fungi</taxon>
        <taxon>Dikarya</taxon>
        <taxon>Basidiomycota</taxon>
        <taxon>Agaricomycotina</taxon>
        <taxon>Agaricomycetes</taxon>
        <taxon>Agaricomycetidae</taxon>
        <taxon>Agaricales</taxon>
        <taxon>Schizophyllaceae</taxon>
        <taxon>Schizophyllum</taxon>
    </lineage>
</organism>
<dbReference type="GO" id="GO:0003735">
    <property type="term" value="F:structural constituent of ribosome"/>
    <property type="evidence" value="ECO:0007669"/>
    <property type="project" value="InterPro"/>
</dbReference>
<accession>D8PXT7</accession>
<dbReference type="STRING" id="578458.D8PXT7"/>
<dbReference type="VEuPathDB" id="FungiDB:SCHCODRAFT_02616549"/>